<dbReference type="EMBL" id="HBUF01510703">
    <property type="protein sequence ID" value="CAG6746613.1"/>
    <property type="molecule type" value="Transcribed_RNA"/>
</dbReference>
<dbReference type="EMBL" id="HBUF01369830">
    <property type="protein sequence ID" value="CAG6725587.1"/>
    <property type="molecule type" value="Transcribed_RNA"/>
</dbReference>
<keyword evidence="3 10" id="KW-0812">Transmembrane</keyword>
<dbReference type="SUPFAM" id="SSF58038">
    <property type="entry name" value="SNARE fusion complex"/>
    <property type="match status" value="1"/>
</dbReference>
<dbReference type="GO" id="GO:0000149">
    <property type="term" value="F:SNARE binding"/>
    <property type="evidence" value="ECO:0007669"/>
    <property type="project" value="TreeGrafter"/>
</dbReference>
<dbReference type="SMART" id="SM00397">
    <property type="entry name" value="t_SNARE"/>
    <property type="match status" value="1"/>
</dbReference>
<dbReference type="GO" id="GO:0012507">
    <property type="term" value="C:ER to Golgi transport vesicle membrane"/>
    <property type="evidence" value="ECO:0007669"/>
    <property type="project" value="TreeGrafter"/>
</dbReference>
<reference evidence="12" key="1">
    <citation type="submission" date="2021-05" db="EMBL/GenBank/DDBJ databases">
        <authorList>
            <person name="Alioto T."/>
            <person name="Alioto T."/>
            <person name="Gomez Garrido J."/>
        </authorList>
    </citation>
    <scope>NUCLEOTIDE SEQUENCE</scope>
</reference>
<dbReference type="GO" id="GO:0005829">
    <property type="term" value="C:cytosol"/>
    <property type="evidence" value="ECO:0007669"/>
    <property type="project" value="GOC"/>
</dbReference>
<evidence type="ECO:0000256" key="10">
    <source>
        <dbReference type="SAM" id="Phobius"/>
    </source>
</evidence>
<proteinExistence type="inferred from homology"/>
<name>A0A8D8ZF21_9HEMI</name>
<comment type="similarity">
    <text evidence="1">Belongs to the VTI1 family.</text>
</comment>
<feature type="domain" description="T-SNARE coiled-coil homology" evidence="11">
    <location>
        <begin position="121"/>
        <end position="188"/>
    </location>
</feature>
<evidence type="ECO:0000256" key="6">
    <source>
        <dbReference type="ARBA" id="ARBA00023054"/>
    </source>
</evidence>
<dbReference type="EMBL" id="HBUF01168182">
    <property type="protein sequence ID" value="CAG6651567.1"/>
    <property type="molecule type" value="Transcribed_RNA"/>
</dbReference>
<evidence type="ECO:0000256" key="3">
    <source>
        <dbReference type="ARBA" id="ARBA00022692"/>
    </source>
</evidence>
<dbReference type="GO" id="GO:0031201">
    <property type="term" value="C:SNARE complex"/>
    <property type="evidence" value="ECO:0007669"/>
    <property type="project" value="TreeGrafter"/>
</dbReference>
<dbReference type="GO" id="GO:0031902">
    <property type="term" value="C:late endosome membrane"/>
    <property type="evidence" value="ECO:0007669"/>
    <property type="project" value="TreeGrafter"/>
</dbReference>
<comment type="subcellular location">
    <subcellularLocation>
        <location evidence="8">Prevacuolar compartment membrane</location>
        <topology evidence="8">Single-pass type IV membrane protein</topology>
    </subcellularLocation>
</comment>
<dbReference type="GO" id="GO:0006886">
    <property type="term" value="P:intracellular protein transport"/>
    <property type="evidence" value="ECO:0007669"/>
    <property type="project" value="InterPro"/>
</dbReference>
<evidence type="ECO:0000256" key="5">
    <source>
        <dbReference type="ARBA" id="ARBA00022989"/>
    </source>
</evidence>
<evidence type="ECO:0000256" key="2">
    <source>
        <dbReference type="ARBA" id="ARBA00022448"/>
    </source>
</evidence>
<evidence type="ECO:0000256" key="4">
    <source>
        <dbReference type="ARBA" id="ARBA00022927"/>
    </source>
</evidence>
<sequence length="219" mass="25697">MWSLLENYEQQYAIINADITSKIGKLKLLDPNDNGRKNIIIEIDKQLEEVNELMEQMDLEIREVDPTTRPKFKTRLDSYRAELERLNQEYTKTKATKNHTDYQVEYFSEGSSNINEEQKQRLLDTSEEIERTGKHLETGYRIALETEKIATDVLNDLEAQRETIQRSRNRLRETNEDLSRSSRIISVIISRSMHHRLILMGVGVTFVLVFIFGIYHAFA</sequence>
<dbReference type="Gene3D" id="1.20.5.110">
    <property type="match status" value="1"/>
</dbReference>
<evidence type="ECO:0000256" key="8">
    <source>
        <dbReference type="ARBA" id="ARBA00060376"/>
    </source>
</evidence>
<dbReference type="GO" id="GO:0005789">
    <property type="term" value="C:endoplasmic reticulum membrane"/>
    <property type="evidence" value="ECO:0007669"/>
    <property type="project" value="TreeGrafter"/>
</dbReference>
<organism evidence="12">
    <name type="scientific">Cacopsylla melanoneura</name>
    <dbReference type="NCBI Taxonomy" id="428564"/>
    <lineage>
        <taxon>Eukaryota</taxon>
        <taxon>Metazoa</taxon>
        <taxon>Ecdysozoa</taxon>
        <taxon>Arthropoda</taxon>
        <taxon>Hexapoda</taxon>
        <taxon>Insecta</taxon>
        <taxon>Pterygota</taxon>
        <taxon>Neoptera</taxon>
        <taxon>Paraneoptera</taxon>
        <taxon>Hemiptera</taxon>
        <taxon>Sternorrhyncha</taxon>
        <taxon>Psylloidea</taxon>
        <taxon>Psyllidae</taxon>
        <taxon>Psyllinae</taxon>
        <taxon>Cacopsylla</taxon>
    </lineage>
</organism>
<dbReference type="AlphaFoldDB" id="A0A8D8ZF21"/>
<dbReference type="GO" id="GO:0005484">
    <property type="term" value="F:SNAP receptor activity"/>
    <property type="evidence" value="ECO:0007669"/>
    <property type="project" value="TreeGrafter"/>
</dbReference>
<dbReference type="PANTHER" id="PTHR21230">
    <property type="entry name" value="VESICLE TRANSPORT V-SNARE PROTEIN VTI1-RELATED"/>
    <property type="match status" value="1"/>
</dbReference>
<evidence type="ECO:0000256" key="7">
    <source>
        <dbReference type="ARBA" id="ARBA00023136"/>
    </source>
</evidence>
<feature type="coiled-coil region" evidence="9">
    <location>
        <begin position="154"/>
        <end position="181"/>
    </location>
</feature>
<accession>A0A8D8ZF21</accession>
<dbReference type="GO" id="GO:0048280">
    <property type="term" value="P:vesicle fusion with Golgi apparatus"/>
    <property type="evidence" value="ECO:0007669"/>
    <property type="project" value="TreeGrafter"/>
</dbReference>
<keyword evidence="5 10" id="KW-1133">Transmembrane helix</keyword>
<dbReference type="PANTHER" id="PTHR21230:SF26">
    <property type="entry name" value="VESICLE TRANSPORT THROUGH INTERACTION WITH T-SNARES HOMOLOG 1A"/>
    <property type="match status" value="1"/>
</dbReference>
<keyword evidence="7 10" id="KW-0472">Membrane</keyword>
<dbReference type="Pfam" id="PF05008">
    <property type="entry name" value="V-SNARE"/>
    <property type="match status" value="1"/>
</dbReference>
<feature type="coiled-coil region" evidence="9">
    <location>
        <begin position="36"/>
        <end position="96"/>
    </location>
</feature>
<keyword evidence="4" id="KW-0653">Protein transport</keyword>
<dbReference type="Pfam" id="PF12352">
    <property type="entry name" value="V-SNARE_C"/>
    <property type="match status" value="1"/>
</dbReference>
<dbReference type="GO" id="GO:0006891">
    <property type="term" value="P:intra-Golgi vesicle-mediated transport"/>
    <property type="evidence" value="ECO:0007669"/>
    <property type="project" value="TreeGrafter"/>
</dbReference>
<dbReference type="GO" id="GO:0005794">
    <property type="term" value="C:Golgi apparatus"/>
    <property type="evidence" value="ECO:0007669"/>
    <property type="project" value="TreeGrafter"/>
</dbReference>
<dbReference type="GO" id="GO:0016236">
    <property type="term" value="P:macroautophagy"/>
    <property type="evidence" value="ECO:0007669"/>
    <property type="project" value="TreeGrafter"/>
</dbReference>
<dbReference type="GO" id="GO:0006896">
    <property type="term" value="P:Golgi to vacuole transport"/>
    <property type="evidence" value="ECO:0007669"/>
    <property type="project" value="TreeGrafter"/>
</dbReference>
<dbReference type="EMBL" id="HBUF01168183">
    <property type="protein sequence ID" value="CAG6651568.1"/>
    <property type="molecule type" value="Transcribed_RNA"/>
</dbReference>
<dbReference type="InterPro" id="IPR010989">
    <property type="entry name" value="SNARE"/>
</dbReference>
<protein>
    <submittedName>
        <fullName evidence="12">Vesicle transport through interaction with t-SNAREs homolog 1A</fullName>
    </submittedName>
</protein>
<evidence type="ECO:0000256" key="9">
    <source>
        <dbReference type="SAM" id="Coils"/>
    </source>
</evidence>
<dbReference type="InterPro" id="IPR038407">
    <property type="entry name" value="v-SNARE_N_sf"/>
</dbReference>
<dbReference type="InterPro" id="IPR007705">
    <property type="entry name" value="Vesicle_trsprt_v-SNARE_N"/>
</dbReference>
<feature type="transmembrane region" description="Helical" evidence="10">
    <location>
        <begin position="197"/>
        <end position="218"/>
    </location>
</feature>
<keyword evidence="2" id="KW-0813">Transport</keyword>
<dbReference type="EMBL" id="HBUF01510701">
    <property type="protein sequence ID" value="CAG6746610.1"/>
    <property type="molecule type" value="Transcribed_RNA"/>
</dbReference>
<evidence type="ECO:0000256" key="1">
    <source>
        <dbReference type="ARBA" id="ARBA00006108"/>
    </source>
</evidence>
<dbReference type="InterPro" id="IPR000727">
    <property type="entry name" value="T_SNARE_dom"/>
</dbReference>
<evidence type="ECO:0000313" key="12">
    <source>
        <dbReference type="EMBL" id="CAG6746613.1"/>
    </source>
</evidence>
<dbReference type="SUPFAM" id="SSF47661">
    <property type="entry name" value="t-snare proteins"/>
    <property type="match status" value="1"/>
</dbReference>
<dbReference type="GO" id="GO:0042147">
    <property type="term" value="P:retrograde transport, endosome to Golgi"/>
    <property type="evidence" value="ECO:0007669"/>
    <property type="project" value="TreeGrafter"/>
</dbReference>
<dbReference type="Gene3D" id="1.20.58.400">
    <property type="entry name" value="t-snare proteins"/>
    <property type="match status" value="1"/>
</dbReference>
<dbReference type="EMBL" id="HBUF01332807">
    <property type="protein sequence ID" value="CAG6697289.1"/>
    <property type="molecule type" value="Transcribed_RNA"/>
</dbReference>
<keyword evidence="6 9" id="KW-0175">Coiled coil</keyword>
<dbReference type="FunFam" id="1.20.5.110:FF:000002">
    <property type="entry name" value="Vesicle transport through interaction with t-SNAREsB"/>
    <property type="match status" value="1"/>
</dbReference>
<evidence type="ECO:0000259" key="11">
    <source>
        <dbReference type="SMART" id="SM00397"/>
    </source>
</evidence>
<dbReference type="FunFam" id="1.20.58.400:FF:000001">
    <property type="entry name" value="Vesicle transport through interaction with t-SNAREs homolog 1A"/>
    <property type="match status" value="1"/>
</dbReference>